<evidence type="ECO:0000313" key="2">
    <source>
        <dbReference type="Proteomes" id="UP000322981"/>
    </source>
</evidence>
<proteinExistence type="predicted"/>
<organism evidence="1 2">
    <name type="scientific">Thiohalocapsa marina</name>
    <dbReference type="NCBI Taxonomy" id="424902"/>
    <lineage>
        <taxon>Bacteria</taxon>
        <taxon>Pseudomonadati</taxon>
        <taxon>Pseudomonadota</taxon>
        <taxon>Gammaproteobacteria</taxon>
        <taxon>Chromatiales</taxon>
        <taxon>Chromatiaceae</taxon>
        <taxon>Thiohalocapsa</taxon>
    </lineage>
</organism>
<dbReference type="PANTHER" id="PTHR21485:SF6">
    <property type="entry name" value="N-ACYLNEURAMINATE CYTIDYLYLTRANSFERASE-RELATED"/>
    <property type="match status" value="1"/>
</dbReference>
<gene>
    <name evidence="1" type="ORF">F2Q65_14035</name>
</gene>
<dbReference type="PANTHER" id="PTHR21485">
    <property type="entry name" value="HAD SUPERFAMILY MEMBERS CMAS AND KDSC"/>
    <property type="match status" value="1"/>
</dbReference>
<keyword evidence="1" id="KW-0548">Nucleotidyltransferase</keyword>
<comment type="caution">
    <text evidence="1">The sequence shown here is derived from an EMBL/GenBank/DDBJ whole genome shotgun (WGS) entry which is preliminary data.</text>
</comment>
<dbReference type="Pfam" id="PF02348">
    <property type="entry name" value="CTP_transf_3"/>
    <property type="match status" value="1"/>
</dbReference>
<dbReference type="AlphaFoldDB" id="A0A5M8FND1"/>
<evidence type="ECO:0000313" key="1">
    <source>
        <dbReference type="EMBL" id="KAA6183925.1"/>
    </source>
</evidence>
<dbReference type="InterPro" id="IPR050793">
    <property type="entry name" value="CMP-NeuNAc_synthase"/>
</dbReference>
<accession>A0A5M8FND1</accession>
<keyword evidence="2" id="KW-1185">Reference proteome</keyword>
<dbReference type="OrthoDB" id="9805604at2"/>
<sequence length="237" mass="26315">MRTFAFVFARGGSKGVPGKNIRPLADKPLLGHALSIAKQIPEIEQRFVSTDAAEIAAVAEDYGATVIMRPSEIAQDDSPEWLAWQHAVEWVRKTVGDFDGFVSLPATAPMRLAQDIRACMAALDADTDAVVTMTPAARSPWFNMVKANAEGQLSVLVNSGGRIVRRQDAPQAFDLTTLAYVMRPEFIMSHDSLWQGRVRGVVVPQERAIDIDTEFDFKVAEFLMRERVTLEKMHAER</sequence>
<reference evidence="1 2" key="1">
    <citation type="submission" date="2019-09" db="EMBL/GenBank/DDBJ databases">
        <title>Whole-genome sequence of the purple sulfur bacterium Thiohalocapsa marina DSM 19078.</title>
        <authorList>
            <person name="Kyndt J.A."/>
            <person name="Meyer T.E."/>
        </authorList>
    </citation>
    <scope>NUCLEOTIDE SEQUENCE [LARGE SCALE GENOMIC DNA]</scope>
    <source>
        <strain evidence="1 2">DSM 19078</strain>
    </source>
</reference>
<dbReference type="GO" id="GO:0008781">
    <property type="term" value="F:N-acylneuraminate cytidylyltransferase activity"/>
    <property type="evidence" value="ECO:0007669"/>
    <property type="project" value="TreeGrafter"/>
</dbReference>
<dbReference type="RefSeq" id="WP_150094036.1">
    <property type="nucleotide sequence ID" value="NZ_VWXX01000026.1"/>
</dbReference>
<dbReference type="InterPro" id="IPR003329">
    <property type="entry name" value="Cytidylyl_trans"/>
</dbReference>
<name>A0A5M8FND1_9GAMM</name>
<dbReference type="EMBL" id="VWXX01000026">
    <property type="protein sequence ID" value="KAA6183925.1"/>
    <property type="molecule type" value="Genomic_DNA"/>
</dbReference>
<protein>
    <submittedName>
        <fullName evidence="1">Acylneuraminate cytidylyltransferase family protein</fullName>
    </submittedName>
</protein>
<dbReference type="Gene3D" id="3.90.550.10">
    <property type="entry name" value="Spore Coat Polysaccharide Biosynthesis Protein SpsA, Chain A"/>
    <property type="match status" value="1"/>
</dbReference>
<keyword evidence="1" id="KW-0808">Transferase</keyword>
<dbReference type="Proteomes" id="UP000322981">
    <property type="component" value="Unassembled WGS sequence"/>
</dbReference>
<dbReference type="SUPFAM" id="SSF53448">
    <property type="entry name" value="Nucleotide-diphospho-sugar transferases"/>
    <property type="match status" value="1"/>
</dbReference>
<dbReference type="InterPro" id="IPR029044">
    <property type="entry name" value="Nucleotide-diphossugar_trans"/>
</dbReference>
<dbReference type="CDD" id="cd02513">
    <property type="entry name" value="CMP-NeuAc_Synthase"/>
    <property type="match status" value="1"/>
</dbReference>